<dbReference type="GO" id="GO:0006281">
    <property type="term" value="P:DNA repair"/>
    <property type="evidence" value="ECO:0007669"/>
    <property type="project" value="TreeGrafter"/>
</dbReference>
<reference evidence="5" key="2">
    <citation type="journal article" date="2021" name="PeerJ">
        <title>Extensive microbial diversity within the chicken gut microbiome revealed by metagenomics and culture.</title>
        <authorList>
            <person name="Gilroy R."/>
            <person name="Ravi A."/>
            <person name="Getino M."/>
            <person name="Pursley I."/>
            <person name="Horton D.L."/>
            <person name="Alikhan N.F."/>
            <person name="Baker D."/>
            <person name="Gharbi K."/>
            <person name="Hall N."/>
            <person name="Watson M."/>
            <person name="Adriaenssens E.M."/>
            <person name="Foster-Nyarko E."/>
            <person name="Jarju S."/>
            <person name="Secka A."/>
            <person name="Antonio M."/>
            <person name="Oren A."/>
            <person name="Chaudhuri R.R."/>
            <person name="La Ragione R."/>
            <person name="Hildebrand F."/>
            <person name="Pallen M.J."/>
        </authorList>
    </citation>
    <scope>NUCLEOTIDE SEQUENCE</scope>
    <source>
        <strain evidence="5">17073</strain>
    </source>
</reference>
<dbReference type="EC" id="3.1.3.18" evidence="4"/>
<dbReference type="EMBL" id="DVMS01000023">
    <property type="protein sequence ID" value="HIU38201.1"/>
    <property type="molecule type" value="Genomic_DNA"/>
</dbReference>
<dbReference type="AlphaFoldDB" id="A0A9D1LGS6"/>
<dbReference type="InterPro" id="IPR023214">
    <property type="entry name" value="HAD_sf"/>
</dbReference>
<evidence type="ECO:0000313" key="6">
    <source>
        <dbReference type="Proteomes" id="UP000824076"/>
    </source>
</evidence>
<comment type="pathway">
    <text evidence="2">Organic acid metabolism; glycolate biosynthesis; glycolate from 2-phosphoglycolate: step 1/1.</text>
</comment>
<evidence type="ECO:0000313" key="5">
    <source>
        <dbReference type="EMBL" id="HIU38201.1"/>
    </source>
</evidence>
<dbReference type="InterPro" id="IPR036412">
    <property type="entry name" value="HAD-like_sf"/>
</dbReference>
<name>A0A9D1LGS6_9BACT</name>
<dbReference type="Gene3D" id="1.10.150.240">
    <property type="entry name" value="Putative phosphatase, domain 2"/>
    <property type="match status" value="1"/>
</dbReference>
<dbReference type="SFLD" id="SFLDS00003">
    <property type="entry name" value="Haloacid_Dehalogenase"/>
    <property type="match status" value="1"/>
</dbReference>
<organism evidence="5 6">
    <name type="scientific">Candidatus Limisoma intestinavium</name>
    <dbReference type="NCBI Taxonomy" id="2840856"/>
    <lineage>
        <taxon>Bacteria</taxon>
        <taxon>Pseudomonadati</taxon>
        <taxon>Bacteroidota</taxon>
        <taxon>Bacteroidia</taxon>
        <taxon>Bacteroidales</taxon>
        <taxon>Candidatus Limisoma</taxon>
    </lineage>
</organism>
<dbReference type="Gene3D" id="3.40.50.1000">
    <property type="entry name" value="HAD superfamily/HAD-like"/>
    <property type="match status" value="1"/>
</dbReference>
<dbReference type="GO" id="GO:0008967">
    <property type="term" value="F:phosphoglycolate phosphatase activity"/>
    <property type="evidence" value="ECO:0007669"/>
    <property type="project" value="UniProtKB-EC"/>
</dbReference>
<comment type="similarity">
    <text evidence="3">Belongs to the HAD-like hydrolase superfamily. CbbY/CbbZ/Gph/YieH family.</text>
</comment>
<keyword evidence="5" id="KW-0378">Hydrolase</keyword>
<dbReference type="PANTHER" id="PTHR43434">
    <property type="entry name" value="PHOSPHOGLYCOLATE PHOSPHATASE"/>
    <property type="match status" value="1"/>
</dbReference>
<sequence>MKKLIIFDLDGTLINSIKDLGIATNHALEKNGYAPRDLNEYPMLVGNGVKKLIERALPENARNEKNVETLLSDFKTYYNQHNIDYTRPYEGIPDLLRTLSNRGILIAVASNKYDAAAKKIVFSLFPDIAFATVEGQKEGVPVKPDPSVVFGILSKTNCLKNEVLYVGDSGVDMETARRAGVDSAGVTWGFRSVAELRAAYATHIVDSPAEILQIIDNEK</sequence>
<evidence type="ECO:0000256" key="4">
    <source>
        <dbReference type="ARBA" id="ARBA00013078"/>
    </source>
</evidence>
<evidence type="ECO:0000256" key="1">
    <source>
        <dbReference type="ARBA" id="ARBA00000830"/>
    </source>
</evidence>
<dbReference type="InterPro" id="IPR041492">
    <property type="entry name" value="HAD_2"/>
</dbReference>
<comment type="catalytic activity">
    <reaction evidence="1">
        <text>2-phosphoglycolate + H2O = glycolate + phosphate</text>
        <dbReference type="Rhea" id="RHEA:14369"/>
        <dbReference type="ChEBI" id="CHEBI:15377"/>
        <dbReference type="ChEBI" id="CHEBI:29805"/>
        <dbReference type="ChEBI" id="CHEBI:43474"/>
        <dbReference type="ChEBI" id="CHEBI:58033"/>
        <dbReference type="EC" id="3.1.3.18"/>
    </reaction>
</comment>
<reference evidence="5" key="1">
    <citation type="submission" date="2020-10" db="EMBL/GenBank/DDBJ databases">
        <authorList>
            <person name="Gilroy R."/>
        </authorList>
    </citation>
    <scope>NUCLEOTIDE SEQUENCE</scope>
    <source>
        <strain evidence="5">17073</strain>
    </source>
</reference>
<dbReference type="InterPro" id="IPR006439">
    <property type="entry name" value="HAD-SF_hydro_IA"/>
</dbReference>
<protein>
    <recommendedName>
        <fullName evidence="4">phosphoglycolate phosphatase</fullName>
        <ecNumber evidence="4">3.1.3.18</ecNumber>
    </recommendedName>
</protein>
<comment type="caution">
    <text evidence="5">The sequence shown here is derived from an EMBL/GenBank/DDBJ whole genome shotgun (WGS) entry which is preliminary data.</text>
</comment>
<dbReference type="SFLD" id="SFLDG01135">
    <property type="entry name" value="C1.5.6:_HAD__Beta-PGM__Phospha"/>
    <property type="match status" value="1"/>
</dbReference>
<dbReference type="PANTHER" id="PTHR43434:SF1">
    <property type="entry name" value="PHOSPHOGLYCOLATE PHOSPHATASE"/>
    <property type="match status" value="1"/>
</dbReference>
<gene>
    <name evidence="5" type="ORF">IAD18_00875</name>
</gene>
<dbReference type="Pfam" id="PF13419">
    <property type="entry name" value="HAD_2"/>
    <property type="match status" value="1"/>
</dbReference>
<proteinExistence type="inferred from homology"/>
<dbReference type="SFLD" id="SFLDG01129">
    <property type="entry name" value="C1.5:_HAD__Beta-PGM__Phosphata"/>
    <property type="match status" value="1"/>
</dbReference>
<evidence type="ECO:0000256" key="3">
    <source>
        <dbReference type="ARBA" id="ARBA00006171"/>
    </source>
</evidence>
<dbReference type="SUPFAM" id="SSF56784">
    <property type="entry name" value="HAD-like"/>
    <property type="match status" value="1"/>
</dbReference>
<dbReference type="Proteomes" id="UP000824076">
    <property type="component" value="Unassembled WGS sequence"/>
</dbReference>
<dbReference type="NCBIfam" id="TIGR01549">
    <property type="entry name" value="HAD-SF-IA-v1"/>
    <property type="match status" value="1"/>
</dbReference>
<accession>A0A9D1LGS6</accession>
<dbReference type="GO" id="GO:0005829">
    <property type="term" value="C:cytosol"/>
    <property type="evidence" value="ECO:0007669"/>
    <property type="project" value="TreeGrafter"/>
</dbReference>
<evidence type="ECO:0000256" key="2">
    <source>
        <dbReference type="ARBA" id="ARBA00004818"/>
    </source>
</evidence>
<dbReference type="InterPro" id="IPR050155">
    <property type="entry name" value="HAD-like_hydrolase_sf"/>
</dbReference>
<dbReference type="InterPro" id="IPR023198">
    <property type="entry name" value="PGP-like_dom2"/>
</dbReference>